<dbReference type="Proteomes" id="UP000466307">
    <property type="component" value="Unassembled WGS sequence"/>
</dbReference>
<dbReference type="InterPro" id="IPR000847">
    <property type="entry name" value="LysR_HTH_N"/>
</dbReference>
<evidence type="ECO:0000256" key="2">
    <source>
        <dbReference type="ARBA" id="ARBA00023015"/>
    </source>
</evidence>
<reference evidence="6 7" key="1">
    <citation type="submission" date="2020-01" db="EMBL/GenBank/DDBJ databases">
        <title>Investigation of new actinobacteria for the biodesulphurisation of diesel fuel.</title>
        <authorList>
            <person name="Athi Narayanan S.M."/>
        </authorList>
    </citation>
    <scope>NUCLEOTIDE SEQUENCE [LARGE SCALE GENOMIC DNA]</scope>
    <source>
        <strain evidence="6 7">213E</strain>
    </source>
</reference>
<dbReference type="Gene3D" id="1.10.10.10">
    <property type="entry name" value="Winged helix-like DNA-binding domain superfamily/Winged helix DNA-binding domain"/>
    <property type="match status" value="1"/>
</dbReference>
<sequence>MTTLDIVPLRSFDAVVAFSSVRCAAQALHLSQPAVSGHLRRLERQLGAALVMPQGRGITLTGDGELLATYARSILELHDEAVHALTPAADGELIVAASEHAADGLVPSLVSALRAELPDVLVRLRLTRSARAREMLHDSRADIAVTLTSHAQGGEKVATVPLEWLGVPGAPTDRVILFERPCAVRDQAVASRRAADFQIVRECSNLTAVVSAVRHREGITPLPRIGARPDGLERVRDLPPLPPVPLYLATGPRVPAAVRAAVTRRIRSVLPPQDVIANS</sequence>
<proteinExistence type="inferred from homology"/>
<accession>A0A7K3LVC6</accession>
<gene>
    <name evidence="6" type="ORF">GYA93_22120</name>
</gene>
<comment type="similarity">
    <text evidence="1">Belongs to the LysR transcriptional regulatory family.</text>
</comment>
<keyword evidence="4" id="KW-0804">Transcription</keyword>
<dbReference type="Pfam" id="PF00126">
    <property type="entry name" value="HTH_1"/>
    <property type="match status" value="1"/>
</dbReference>
<dbReference type="PROSITE" id="PS50931">
    <property type="entry name" value="HTH_LYSR"/>
    <property type="match status" value="1"/>
</dbReference>
<dbReference type="Pfam" id="PF03466">
    <property type="entry name" value="LysR_substrate"/>
    <property type="match status" value="1"/>
</dbReference>
<dbReference type="GO" id="GO:0003700">
    <property type="term" value="F:DNA-binding transcription factor activity"/>
    <property type="evidence" value="ECO:0007669"/>
    <property type="project" value="InterPro"/>
</dbReference>
<keyword evidence="3" id="KW-0238">DNA-binding</keyword>
<evidence type="ECO:0000256" key="1">
    <source>
        <dbReference type="ARBA" id="ARBA00009437"/>
    </source>
</evidence>
<dbReference type="RefSeq" id="WP_059034883.1">
    <property type="nucleotide sequence ID" value="NZ_JAADZU010000107.1"/>
</dbReference>
<evidence type="ECO:0000256" key="4">
    <source>
        <dbReference type="ARBA" id="ARBA00023163"/>
    </source>
</evidence>
<evidence type="ECO:0000256" key="3">
    <source>
        <dbReference type="ARBA" id="ARBA00023125"/>
    </source>
</evidence>
<organism evidence="6 7">
    <name type="scientific">Gordonia desulfuricans</name>
    <dbReference type="NCBI Taxonomy" id="89051"/>
    <lineage>
        <taxon>Bacteria</taxon>
        <taxon>Bacillati</taxon>
        <taxon>Actinomycetota</taxon>
        <taxon>Actinomycetes</taxon>
        <taxon>Mycobacteriales</taxon>
        <taxon>Gordoniaceae</taxon>
        <taxon>Gordonia</taxon>
    </lineage>
</organism>
<dbReference type="Gene3D" id="3.40.190.10">
    <property type="entry name" value="Periplasmic binding protein-like II"/>
    <property type="match status" value="2"/>
</dbReference>
<evidence type="ECO:0000313" key="7">
    <source>
        <dbReference type="Proteomes" id="UP000466307"/>
    </source>
</evidence>
<dbReference type="PANTHER" id="PTHR30579">
    <property type="entry name" value="TRANSCRIPTIONAL REGULATOR"/>
    <property type="match status" value="1"/>
</dbReference>
<dbReference type="SUPFAM" id="SSF53850">
    <property type="entry name" value="Periplasmic binding protein-like II"/>
    <property type="match status" value="1"/>
</dbReference>
<feature type="domain" description="HTH lysR-type" evidence="5">
    <location>
        <begin position="9"/>
        <end position="61"/>
    </location>
</feature>
<dbReference type="PANTHER" id="PTHR30579:SF0">
    <property type="entry name" value="HTH-TYPE TRANSCRIPTIONAL ACTIVATOR ALLS"/>
    <property type="match status" value="1"/>
</dbReference>
<dbReference type="InterPro" id="IPR036388">
    <property type="entry name" value="WH-like_DNA-bd_sf"/>
</dbReference>
<evidence type="ECO:0000259" key="5">
    <source>
        <dbReference type="PROSITE" id="PS50931"/>
    </source>
</evidence>
<name>A0A7K3LVC6_9ACTN</name>
<dbReference type="AlphaFoldDB" id="A0A7K3LVC6"/>
<keyword evidence="2" id="KW-0805">Transcription regulation</keyword>
<dbReference type="SUPFAM" id="SSF46785">
    <property type="entry name" value="Winged helix' DNA-binding domain"/>
    <property type="match status" value="1"/>
</dbReference>
<keyword evidence="7" id="KW-1185">Reference proteome</keyword>
<dbReference type="InterPro" id="IPR005119">
    <property type="entry name" value="LysR_subst-bd"/>
</dbReference>
<dbReference type="InterPro" id="IPR036390">
    <property type="entry name" value="WH_DNA-bd_sf"/>
</dbReference>
<dbReference type="PRINTS" id="PR00039">
    <property type="entry name" value="HTHLYSR"/>
</dbReference>
<dbReference type="EMBL" id="JAADZU010000107">
    <property type="protein sequence ID" value="NDK92233.1"/>
    <property type="molecule type" value="Genomic_DNA"/>
</dbReference>
<comment type="caution">
    <text evidence="6">The sequence shown here is derived from an EMBL/GenBank/DDBJ whole genome shotgun (WGS) entry which is preliminary data.</text>
</comment>
<evidence type="ECO:0000313" key="6">
    <source>
        <dbReference type="EMBL" id="NDK92233.1"/>
    </source>
</evidence>
<protein>
    <submittedName>
        <fullName evidence="6">LysR family transcriptional regulator</fullName>
    </submittedName>
</protein>
<dbReference type="InterPro" id="IPR050176">
    <property type="entry name" value="LTTR"/>
</dbReference>
<dbReference type="GO" id="GO:0003677">
    <property type="term" value="F:DNA binding"/>
    <property type="evidence" value="ECO:0007669"/>
    <property type="project" value="UniProtKB-KW"/>
</dbReference>
<dbReference type="CDD" id="cd05466">
    <property type="entry name" value="PBP2_LTTR_substrate"/>
    <property type="match status" value="1"/>
</dbReference>